<dbReference type="SUPFAM" id="SSF55797">
    <property type="entry name" value="PR-1-like"/>
    <property type="match status" value="1"/>
</dbReference>
<dbReference type="STRING" id="1497020.DO97_17515"/>
<dbReference type="AlphaFoldDB" id="A0A098THL8"/>
<feature type="transmembrane region" description="Helical" evidence="1">
    <location>
        <begin position="6"/>
        <end position="28"/>
    </location>
</feature>
<evidence type="ECO:0000259" key="2">
    <source>
        <dbReference type="Pfam" id="PF00188"/>
    </source>
</evidence>
<dbReference type="OrthoDB" id="9783944at2"/>
<feature type="transmembrane region" description="Helical" evidence="1">
    <location>
        <begin position="49"/>
        <end position="68"/>
    </location>
</feature>
<dbReference type="Proteomes" id="UP000030170">
    <property type="component" value="Unassembled WGS sequence"/>
</dbReference>
<accession>A0A098THL8</accession>
<dbReference type="Pfam" id="PF00188">
    <property type="entry name" value="CAP"/>
    <property type="match status" value="1"/>
</dbReference>
<keyword evidence="1" id="KW-1133">Transmembrane helix</keyword>
<comment type="caution">
    <text evidence="3">The sequence shown here is derived from an EMBL/GenBank/DDBJ whole genome shotgun (WGS) entry which is preliminary data.</text>
</comment>
<dbReference type="PANTHER" id="PTHR31157">
    <property type="entry name" value="SCP DOMAIN-CONTAINING PROTEIN"/>
    <property type="match status" value="1"/>
</dbReference>
<gene>
    <name evidence="3" type="ORF">DO97_17515</name>
</gene>
<feature type="domain" description="SCP" evidence="2">
    <location>
        <begin position="86"/>
        <end position="203"/>
    </location>
</feature>
<protein>
    <recommendedName>
        <fullName evidence="2">SCP domain-containing protein</fullName>
    </recommendedName>
</protein>
<keyword evidence="4" id="KW-1185">Reference proteome</keyword>
<organism evidence="3 4">
    <name type="scientific">Neosynechococcus sphagnicola sy1</name>
    <dbReference type="NCBI Taxonomy" id="1497020"/>
    <lineage>
        <taxon>Bacteria</taxon>
        <taxon>Bacillati</taxon>
        <taxon>Cyanobacteriota</taxon>
        <taxon>Cyanophyceae</taxon>
        <taxon>Neosynechococcales</taxon>
        <taxon>Neosynechococcaceae</taxon>
        <taxon>Neosynechococcus</taxon>
    </lineage>
</organism>
<evidence type="ECO:0000313" key="3">
    <source>
        <dbReference type="EMBL" id="KGF71564.1"/>
    </source>
</evidence>
<dbReference type="Gene3D" id="3.40.33.10">
    <property type="entry name" value="CAP"/>
    <property type="match status" value="1"/>
</dbReference>
<dbReference type="EMBL" id="JJML01000064">
    <property type="protein sequence ID" value="KGF71564.1"/>
    <property type="molecule type" value="Genomic_DNA"/>
</dbReference>
<dbReference type="CDD" id="cd05379">
    <property type="entry name" value="CAP_bacterial"/>
    <property type="match status" value="1"/>
</dbReference>
<evidence type="ECO:0000313" key="4">
    <source>
        <dbReference type="Proteomes" id="UP000030170"/>
    </source>
</evidence>
<keyword evidence="1" id="KW-0472">Membrane</keyword>
<keyword evidence="1" id="KW-0812">Transmembrane</keyword>
<reference evidence="3 4" key="1">
    <citation type="journal article" date="2014" name="Mol. Ecol.">
        <title>Evolution of Synechococcus.</title>
        <authorList>
            <person name="Dvorak P."/>
            <person name="Casamatta D."/>
            <person name="Hasler P."/>
            <person name="Poulickova A."/>
            <person name="Ondrej V."/>
            <person name="Sanges R."/>
        </authorList>
    </citation>
    <scope>NUCLEOTIDE SEQUENCE [LARGE SCALE GENOMIC DNA]</scope>
    <source>
        <strain evidence="3 4">CAUP A 1101</strain>
    </source>
</reference>
<dbReference type="InterPro" id="IPR014044">
    <property type="entry name" value="CAP_dom"/>
</dbReference>
<proteinExistence type="predicted"/>
<dbReference type="RefSeq" id="WP_036536384.1">
    <property type="nucleotide sequence ID" value="NZ_JJML01000064.1"/>
</dbReference>
<dbReference type="InterPro" id="IPR035940">
    <property type="entry name" value="CAP_sf"/>
</dbReference>
<name>A0A098THL8_9CYAN</name>
<dbReference type="PANTHER" id="PTHR31157:SF1">
    <property type="entry name" value="SCP DOMAIN-CONTAINING PROTEIN"/>
    <property type="match status" value="1"/>
</dbReference>
<evidence type="ECO:0000256" key="1">
    <source>
        <dbReference type="SAM" id="Phobius"/>
    </source>
</evidence>
<sequence>MIDCLFWIVVALMVIATAVILGLLFQVISKQRKGKFLPLRLKRLLATNGYRRIVVPALIVIPMLLSAMPTRFQYRSSETSAQKAFEYVNQLRQRYGRSAIAWDERVYELAMARAKDMMAQGYYDHTNPFTGECPDKMRPQFGLSANEYVAENIDGYAEQVLFSWAKIRPVEDAVRDWMTSRGHRYNLLYKEHTAGAIACYKDKCVFLGLNQNQFGKGCYKMADTKKIWKTAPPKPEEVTIDERDFRRTVPTPSIKLH</sequence>